<keyword evidence="6 7" id="KW-0472">Membrane</keyword>
<dbReference type="SUPFAM" id="SSF103473">
    <property type="entry name" value="MFS general substrate transporter"/>
    <property type="match status" value="1"/>
</dbReference>
<dbReference type="Proteomes" id="UP000019132">
    <property type="component" value="Unassembled WGS sequence"/>
</dbReference>
<protein>
    <recommendedName>
        <fullName evidence="10">Transmembrane protein</fullName>
    </recommendedName>
</protein>
<evidence type="ECO:0008006" key="10">
    <source>
        <dbReference type="Google" id="ProtNLM"/>
    </source>
</evidence>
<keyword evidence="3" id="KW-0813">Transport</keyword>
<sequence>MKPAYEAQQQSQDSISKVELQRPSIYNEIKSPVDIEAGGDDALAPGGAPSVYSRQNIGLLAHIASVGVVYGTISGVIYSVLNNYLYMSATLTATATALVALPRSLRWIAAMFSDCYPIRGYRRRPYLILGWAITFIACFIMAVLPLGDPYYADPSLMGKDESKMTAKQLAMINHNAPDRGIKLIFLLMFANLGTVIAFGASDGVMVELAQREPESSRGTVQNHVWAVREVFITFSAFMTGLGLNGKDYGGSFSWTMGFNAIMGVCAFFAFITIPICYFCVTETKKEPQSMRSLLVYLYELIPHRVIYQMIGFRFFGQLCVYFTVTASSPIKSTWAKVEPLNDGLSTMLTSILAFVALTVVRRWGLHWSWQAVVVTTQVAVVALDCFPTFFTIWDVYRGQWFWLGVPLLQGISNTVTVYISSLFVVEVCDFGKEATTMSLMVSISDVARPFATVLTKSVDAHFDIERKFIVKDNNHVHWQVTYAYLIAYGFNLFSIVFALLWLPRQKTEARELKRNGGTNKVFGFVTMSYLLFSFAWTIMTNVLSLFASTKCLRIAGGNGC</sequence>
<dbReference type="InterPro" id="IPR036259">
    <property type="entry name" value="MFS_trans_sf"/>
</dbReference>
<evidence type="ECO:0000256" key="6">
    <source>
        <dbReference type="ARBA" id="ARBA00023136"/>
    </source>
</evidence>
<feature type="transmembrane region" description="Helical" evidence="7">
    <location>
        <begin position="301"/>
        <end position="324"/>
    </location>
</feature>
<reference evidence="8" key="3">
    <citation type="submission" date="2015-02" db="UniProtKB">
        <authorList>
            <consortium name="EnsemblProtists"/>
        </authorList>
    </citation>
    <scope>IDENTIFICATION</scope>
    <source>
        <strain evidence="8">DAOM BR144</strain>
    </source>
</reference>
<feature type="transmembrane region" description="Helical" evidence="7">
    <location>
        <begin position="256"/>
        <end position="280"/>
    </location>
</feature>
<feature type="transmembrane region" description="Helical" evidence="7">
    <location>
        <begin position="126"/>
        <end position="147"/>
    </location>
</feature>
<evidence type="ECO:0000256" key="4">
    <source>
        <dbReference type="ARBA" id="ARBA00022692"/>
    </source>
</evidence>
<reference evidence="9" key="1">
    <citation type="journal article" date="2010" name="Genome Biol.">
        <title>Genome sequence of the necrotrophic plant pathogen Pythium ultimum reveals original pathogenicity mechanisms and effector repertoire.</title>
        <authorList>
            <person name="Levesque C.A."/>
            <person name="Brouwer H."/>
            <person name="Cano L."/>
            <person name="Hamilton J.P."/>
            <person name="Holt C."/>
            <person name="Huitema E."/>
            <person name="Raffaele S."/>
            <person name="Robideau G.P."/>
            <person name="Thines M."/>
            <person name="Win J."/>
            <person name="Zerillo M.M."/>
            <person name="Beakes G.W."/>
            <person name="Boore J.L."/>
            <person name="Busam D."/>
            <person name="Dumas B."/>
            <person name="Ferriera S."/>
            <person name="Fuerstenberg S.I."/>
            <person name="Gachon C.M."/>
            <person name="Gaulin E."/>
            <person name="Govers F."/>
            <person name="Grenville-Briggs L."/>
            <person name="Horner N."/>
            <person name="Hostetler J."/>
            <person name="Jiang R.H."/>
            <person name="Johnson J."/>
            <person name="Krajaejun T."/>
            <person name="Lin H."/>
            <person name="Meijer H.J."/>
            <person name="Moore B."/>
            <person name="Morris P."/>
            <person name="Phuntmart V."/>
            <person name="Puiu D."/>
            <person name="Shetty J."/>
            <person name="Stajich J.E."/>
            <person name="Tripathy S."/>
            <person name="Wawra S."/>
            <person name="van West P."/>
            <person name="Whitty B.R."/>
            <person name="Coutinho P.M."/>
            <person name="Henrissat B."/>
            <person name="Martin F."/>
            <person name="Thomas P.D."/>
            <person name="Tyler B.M."/>
            <person name="De Vries R.P."/>
            <person name="Kamoun S."/>
            <person name="Yandell M."/>
            <person name="Tisserat N."/>
            <person name="Buell C.R."/>
        </authorList>
    </citation>
    <scope>NUCLEOTIDE SEQUENCE</scope>
    <source>
        <strain evidence="9">DAOM:BR144</strain>
    </source>
</reference>
<dbReference type="Pfam" id="PF03092">
    <property type="entry name" value="BT1"/>
    <property type="match status" value="1"/>
</dbReference>
<feature type="transmembrane region" description="Helical" evidence="7">
    <location>
        <begin position="84"/>
        <end position="105"/>
    </location>
</feature>
<name>K3WWF4_GLOUD</name>
<feature type="transmembrane region" description="Helical" evidence="7">
    <location>
        <begin position="372"/>
        <end position="393"/>
    </location>
</feature>
<evidence type="ECO:0000256" key="2">
    <source>
        <dbReference type="ARBA" id="ARBA00007015"/>
    </source>
</evidence>
<dbReference type="EnsemblProtists" id="PYU1_T009302">
    <property type="protein sequence ID" value="PYU1_T009302"/>
    <property type="gene ID" value="PYU1_G009284"/>
</dbReference>
<reference evidence="9" key="2">
    <citation type="submission" date="2010-04" db="EMBL/GenBank/DDBJ databases">
        <authorList>
            <person name="Buell R."/>
            <person name="Hamilton J."/>
            <person name="Hostetler J."/>
        </authorList>
    </citation>
    <scope>NUCLEOTIDE SEQUENCE [LARGE SCALE GENOMIC DNA]</scope>
    <source>
        <strain evidence="9">DAOM:BR144</strain>
    </source>
</reference>
<evidence type="ECO:0000256" key="5">
    <source>
        <dbReference type="ARBA" id="ARBA00022989"/>
    </source>
</evidence>
<comment type="subcellular location">
    <subcellularLocation>
        <location evidence="1">Membrane</location>
        <topology evidence="1">Multi-pass membrane protein</topology>
    </subcellularLocation>
</comment>
<keyword evidence="5 7" id="KW-1133">Transmembrane helix</keyword>
<dbReference type="GO" id="GO:0016020">
    <property type="term" value="C:membrane"/>
    <property type="evidence" value="ECO:0007669"/>
    <property type="project" value="UniProtKB-SubCell"/>
</dbReference>
<dbReference type="InterPro" id="IPR039309">
    <property type="entry name" value="BT1"/>
</dbReference>
<evidence type="ECO:0000256" key="3">
    <source>
        <dbReference type="ARBA" id="ARBA00022448"/>
    </source>
</evidence>
<dbReference type="VEuPathDB" id="FungiDB:PYU1_G009284"/>
<dbReference type="eggNOG" id="ENOG502SJW0">
    <property type="taxonomic scope" value="Eukaryota"/>
</dbReference>
<organism evidence="8 9">
    <name type="scientific">Globisporangium ultimum (strain ATCC 200006 / CBS 805.95 / DAOM BR144)</name>
    <name type="common">Pythium ultimum</name>
    <dbReference type="NCBI Taxonomy" id="431595"/>
    <lineage>
        <taxon>Eukaryota</taxon>
        <taxon>Sar</taxon>
        <taxon>Stramenopiles</taxon>
        <taxon>Oomycota</taxon>
        <taxon>Peronosporomycetes</taxon>
        <taxon>Pythiales</taxon>
        <taxon>Pythiaceae</taxon>
        <taxon>Globisporangium</taxon>
    </lineage>
</organism>
<feature type="transmembrane region" description="Helical" evidence="7">
    <location>
        <begin position="225"/>
        <end position="244"/>
    </location>
</feature>
<dbReference type="Gene3D" id="1.20.1250.20">
    <property type="entry name" value="MFS general substrate transporter like domains"/>
    <property type="match status" value="1"/>
</dbReference>
<proteinExistence type="inferred from homology"/>
<feature type="transmembrane region" description="Helical" evidence="7">
    <location>
        <begin position="183"/>
        <end position="204"/>
    </location>
</feature>
<dbReference type="AlphaFoldDB" id="K3WWF4"/>
<dbReference type="EMBL" id="GL376632">
    <property type="status" value="NOT_ANNOTATED_CDS"/>
    <property type="molecule type" value="Genomic_DNA"/>
</dbReference>
<evidence type="ECO:0000256" key="7">
    <source>
        <dbReference type="SAM" id="Phobius"/>
    </source>
</evidence>
<accession>K3WWF4</accession>
<dbReference type="HOGENOM" id="CLU_018801_5_0_1"/>
<dbReference type="PANTHER" id="PTHR31585:SF5">
    <property type="entry name" value="RNA-BINDING S4 DOMAIN-CONTAINING PROTEIN"/>
    <property type="match status" value="1"/>
</dbReference>
<feature type="transmembrane region" description="Helical" evidence="7">
    <location>
        <begin position="521"/>
        <end position="539"/>
    </location>
</feature>
<evidence type="ECO:0000256" key="1">
    <source>
        <dbReference type="ARBA" id="ARBA00004141"/>
    </source>
</evidence>
<keyword evidence="9" id="KW-1185">Reference proteome</keyword>
<evidence type="ECO:0000313" key="8">
    <source>
        <dbReference type="EnsemblProtists" id="PYU1_T009302"/>
    </source>
</evidence>
<comment type="similarity">
    <text evidence="2">Belongs to the major facilitator superfamily. Folate-biopterin transporter (TC 2.A.71) family.</text>
</comment>
<feature type="transmembrane region" description="Helical" evidence="7">
    <location>
        <begin position="482"/>
        <end position="501"/>
    </location>
</feature>
<evidence type="ECO:0000313" key="9">
    <source>
        <dbReference type="Proteomes" id="UP000019132"/>
    </source>
</evidence>
<keyword evidence="4 7" id="KW-0812">Transmembrane</keyword>
<feature type="transmembrane region" description="Helical" evidence="7">
    <location>
        <begin position="59"/>
        <end position="78"/>
    </location>
</feature>
<dbReference type="InParanoid" id="K3WWF4"/>
<dbReference type="PANTHER" id="PTHR31585">
    <property type="entry name" value="FOLATE-BIOPTERIN TRANSPORTER 1, CHLOROPLASTIC"/>
    <property type="match status" value="1"/>
</dbReference>